<dbReference type="AlphaFoldDB" id="A0AA96JXX3"/>
<dbReference type="RefSeq" id="WP_312748274.1">
    <property type="nucleotide sequence ID" value="NZ_CP116968.1"/>
</dbReference>
<evidence type="ECO:0000256" key="1">
    <source>
        <dbReference type="SAM" id="Phobius"/>
    </source>
</evidence>
<organism evidence="2 3">
    <name type="scientific">Candidatus Nitrospira neomarina</name>
    <dbReference type="NCBI Taxonomy" id="3020899"/>
    <lineage>
        <taxon>Bacteria</taxon>
        <taxon>Pseudomonadati</taxon>
        <taxon>Nitrospirota</taxon>
        <taxon>Nitrospiria</taxon>
        <taxon>Nitrospirales</taxon>
        <taxon>Nitrospiraceae</taxon>
        <taxon>Nitrospira</taxon>
    </lineage>
</organism>
<name>A0AA96JXX3_9BACT</name>
<dbReference type="Proteomes" id="UP001302494">
    <property type="component" value="Chromosome"/>
</dbReference>
<accession>A0AA96JXX3</accession>
<keyword evidence="3" id="KW-1185">Reference proteome</keyword>
<feature type="transmembrane region" description="Helical" evidence="1">
    <location>
        <begin position="54"/>
        <end position="73"/>
    </location>
</feature>
<proteinExistence type="predicted"/>
<evidence type="ECO:0000313" key="3">
    <source>
        <dbReference type="Proteomes" id="UP001302494"/>
    </source>
</evidence>
<protein>
    <submittedName>
        <fullName evidence="2">Uncharacterized protein</fullName>
    </submittedName>
</protein>
<keyword evidence="1" id="KW-0472">Membrane</keyword>
<keyword evidence="1" id="KW-1133">Transmembrane helix</keyword>
<dbReference type="EMBL" id="CP116968">
    <property type="protein sequence ID" value="WNM63585.1"/>
    <property type="molecule type" value="Genomic_DNA"/>
</dbReference>
<keyword evidence="1" id="KW-0812">Transmembrane</keyword>
<gene>
    <name evidence="2" type="ORF">PQG83_07475</name>
</gene>
<reference evidence="2 3" key="1">
    <citation type="submission" date="2023-01" db="EMBL/GenBank/DDBJ databases">
        <title>Cultivation and genomic characterization of new, ubiquitous marine nitrite-oxidizing bacteria from the Nitrospirales.</title>
        <authorList>
            <person name="Mueller A.J."/>
            <person name="Daebeler A."/>
            <person name="Herbold C.W."/>
            <person name="Kirkegaard R.H."/>
            <person name="Daims H."/>
        </authorList>
    </citation>
    <scope>NUCLEOTIDE SEQUENCE [LARGE SCALE GENOMIC DNA]</scope>
    <source>
        <strain evidence="2 3">DK</strain>
    </source>
</reference>
<evidence type="ECO:0000313" key="2">
    <source>
        <dbReference type="EMBL" id="WNM63585.1"/>
    </source>
</evidence>
<dbReference type="KEGG" id="nneo:PQG83_07475"/>
<sequence>MCNVFWRRKGIKGIRQSTMLNGTAFFGASGGERFSPHEGDSGDKREHLPMNFPLAHGVPFVSVVSAIMLLIAGP</sequence>